<keyword evidence="3" id="KW-1185">Reference proteome</keyword>
<dbReference type="InterPro" id="IPR029058">
    <property type="entry name" value="AB_hydrolase_fold"/>
</dbReference>
<dbReference type="InterPro" id="IPR000073">
    <property type="entry name" value="AB_hydrolase_1"/>
</dbReference>
<name>A0ABQ4EM10_9ACTN</name>
<feature type="domain" description="AB hydrolase-1" evidence="1">
    <location>
        <begin position="16"/>
        <end position="233"/>
    </location>
</feature>
<proteinExistence type="predicted"/>
<protein>
    <submittedName>
        <fullName evidence="2">Alpha/beta hydrolase</fullName>
    </submittedName>
</protein>
<dbReference type="Gene3D" id="3.40.50.1820">
    <property type="entry name" value="alpha/beta hydrolase"/>
    <property type="match status" value="1"/>
</dbReference>
<accession>A0ABQ4EM10</accession>
<dbReference type="SUPFAM" id="SSF53474">
    <property type="entry name" value="alpha/beta-Hydrolases"/>
    <property type="match status" value="1"/>
</dbReference>
<dbReference type="Proteomes" id="UP000621500">
    <property type="component" value="Unassembled WGS sequence"/>
</dbReference>
<sequence length="250" mass="26833">MTGAGAVAGTTPPTYVLIHGAAADSWCWHLVAAELRARGHGVVAVDLPCDDDSAGLSDYADAVLAAVGDRAGSADPGGLAVVAHSFGAFTAPVVCDRMPVELLVLLGPQIPLPGEAPGDWWANTGYPQARQEQDVRDGRAEDDMVGLFTNDLPPALVTEVFRRSRHQADKPFGDPVPVAEWPDVPTRVLLHRDDRFLPADFVRRVARERLGIEPDEMPGDHLGMLGHPIELADRLDAYWAERSGAAARRD</sequence>
<evidence type="ECO:0000313" key="3">
    <source>
        <dbReference type="Proteomes" id="UP000621500"/>
    </source>
</evidence>
<gene>
    <name evidence="2" type="ORF">Pma05_22330</name>
</gene>
<dbReference type="PANTHER" id="PTHR37017:SF11">
    <property type="entry name" value="ESTERASE_LIPASE_THIOESTERASE DOMAIN-CONTAINING PROTEIN"/>
    <property type="match status" value="1"/>
</dbReference>
<dbReference type="GO" id="GO:0016787">
    <property type="term" value="F:hydrolase activity"/>
    <property type="evidence" value="ECO:0007669"/>
    <property type="project" value="UniProtKB-KW"/>
</dbReference>
<keyword evidence="2" id="KW-0378">Hydrolase</keyword>
<dbReference type="EMBL" id="BONX01000011">
    <property type="protein sequence ID" value="GIG95660.1"/>
    <property type="molecule type" value="Genomic_DNA"/>
</dbReference>
<evidence type="ECO:0000259" key="1">
    <source>
        <dbReference type="Pfam" id="PF12697"/>
    </source>
</evidence>
<dbReference type="Pfam" id="PF12697">
    <property type="entry name" value="Abhydrolase_6"/>
    <property type="match status" value="1"/>
</dbReference>
<reference evidence="2 3" key="1">
    <citation type="submission" date="2021-01" db="EMBL/GenBank/DDBJ databases">
        <title>Whole genome shotgun sequence of Plantactinospora mayteni NBRC 109088.</title>
        <authorList>
            <person name="Komaki H."/>
            <person name="Tamura T."/>
        </authorList>
    </citation>
    <scope>NUCLEOTIDE SEQUENCE [LARGE SCALE GENOMIC DNA]</scope>
    <source>
        <strain evidence="2 3">NBRC 109088</strain>
    </source>
</reference>
<dbReference type="RefSeq" id="WP_239312164.1">
    <property type="nucleotide sequence ID" value="NZ_BAAAZQ010000007.1"/>
</dbReference>
<dbReference type="PANTHER" id="PTHR37017">
    <property type="entry name" value="AB HYDROLASE-1 DOMAIN-CONTAINING PROTEIN-RELATED"/>
    <property type="match status" value="1"/>
</dbReference>
<comment type="caution">
    <text evidence="2">The sequence shown here is derived from an EMBL/GenBank/DDBJ whole genome shotgun (WGS) entry which is preliminary data.</text>
</comment>
<organism evidence="2 3">
    <name type="scientific">Plantactinospora mayteni</name>
    <dbReference type="NCBI Taxonomy" id="566021"/>
    <lineage>
        <taxon>Bacteria</taxon>
        <taxon>Bacillati</taxon>
        <taxon>Actinomycetota</taxon>
        <taxon>Actinomycetes</taxon>
        <taxon>Micromonosporales</taxon>
        <taxon>Micromonosporaceae</taxon>
        <taxon>Plantactinospora</taxon>
    </lineage>
</organism>
<dbReference type="InterPro" id="IPR052897">
    <property type="entry name" value="Sec-Metab_Biosynth_Hydrolase"/>
</dbReference>
<evidence type="ECO:0000313" key="2">
    <source>
        <dbReference type="EMBL" id="GIG95660.1"/>
    </source>
</evidence>